<feature type="transmembrane region" description="Helical" evidence="1">
    <location>
        <begin position="213"/>
        <end position="231"/>
    </location>
</feature>
<evidence type="ECO:0000256" key="1">
    <source>
        <dbReference type="SAM" id="Phobius"/>
    </source>
</evidence>
<dbReference type="RefSeq" id="WP_418890776.1">
    <property type="nucleotide sequence ID" value="NZ_JBEUWX010000002.1"/>
</dbReference>
<evidence type="ECO:0000313" key="3">
    <source>
        <dbReference type="Proteomes" id="UP001574673"/>
    </source>
</evidence>
<accession>A0ABV4UE88</accession>
<sequence length="246" mass="27784">MPFTLAHPAFILPLARCRFLHFPALVLGAMSPDFAYFLYGKPVNCGHGWEDIFWLDVPLTALFWLFYRRLLAEVLHENLPDCLNAAYPPTPRFKRSWQHVLCFTLSAALGAFSHIVLDAFTHGNGGFVLHFEVLRQPVGGLALFKWLQYGGGIGGLAVLLWYQRRMARRFPAVSHKNGQQKWQFWLRIGASVCALLLAWQLIVPIAAKAAAIWVIRLVDACILALAFAGLWKNSLKILCKPDRQTD</sequence>
<feature type="transmembrane region" description="Helical" evidence="1">
    <location>
        <begin position="100"/>
        <end position="123"/>
    </location>
</feature>
<evidence type="ECO:0000313" key="2">
    <source>
        <dbReference type="EMBL" id="MFA9949666.1"/>
    </source>
</evidence>
<feature type="transmembrane region" description="Helical" evidence="1">
    <location>
        <begin position="143"/>
        <end position="163"/>
    </location>
</feature>
<keyword evidence="3" id="KW-1185">Reference proteome</keyword>
<protein>
    <submittedName>
        <fullName evidence="2">DUF4184 family protein</fullName>
    </submittedName>
</protein>
<reference evidence="3" key="1">
    <citation type="submission" date="2024-06" db="EMBL/GenBank/DDBJ databases">
        <title>Radixoralia hellwigii gen. nov., sp nov., isolated from a root canal in the human oral cavity.</title>
        <authorList>
            <person name="Bartsch S."/>
            <person name="Wittmer A."/>
            <person name="Schulz A.-K."/>
            <person name="Neumann-Schaal M."/>
            <person name="Wolf J."/>
            <person name="Gronow S."/>
            <person name="Tennert C."/>
            <person name="Haecker G."/>
            <person name="Cieplik F."/>
            <person name="Al-Ahmad A."/>
        </authorList>
    </citation>
    <scope>NUCLEOTIDE SEQUENCE [LARGE SCALE GENOMIC DNA]</scope>
    <source>
        <strain evidence="3">Wk13</strain>
    </source>
</reference>
<dbReference type="Proteomes" id="UP001574673">
    <property type="component" value="Unassembled WGS sequence"/>
</dbReference>
<gene>
    <name evidence="2" type="ORF">ABCS64_04865</name>
</gene>
<keyword evidence="1" id="KW-0812">Transmembrane</keyword>
<dbReference type="InterPro" id="IPR025238">
    <property type="entry name" value="DUF4184"/>
</dbReference>
<proteinExistence type="predicted"/>
<dbReference type="Pfam" id="PF13803">
    <property type="entry name" value="DUF4184"/>
    <property type="match status" value="1"/>
</dbReference>
<name>A0ABV4UE88_9RHOO</name>
<feature type="transmembrane region" description="Helical" evidence="1">
    <location>
        <begin position="184"/>
        <end position="207"/>
    </location>
</feature>
<keyword evidence="1" id="KW-0472">Membrane</keyword>
<comment type="caution">
    <text evidence="2">The sequence shown here is derived from an EMBL/GenBank/DDBJ whole genome shotgun (WGS) entry which is preliminary data.</text>
</comment>
<dbReference type="EMBL" id="JBEUWX010000002">
    <property type="protein sequence ID" value="MFA9949666.1"/>
    <property type="molecule type" value="Genomic_DNA"/>
</dbReference>
<organism evidence="2 3">
    <name type="scientific">Dentiradicibacter hellwigii</name>
    <dbReference type="NCBI Taxonomy" id="3149053"/>
    <lineage>
        <taxon>Bacteria</taxon>
        <taxon>Pseudomonadati</taxon>
        <taxon>Pseudomonadota</taxon>
        <taxon>Betaproteobacteria</taxon>
        <taxon>Rhodocyclales</taxon>
        <taxon>Rhodocyclaceae</taxon>
        <taxon>Dentiradicibacter</taxon>
    </lineage>
</organism>
<keyword evidence="1" id="KW-1133">Transmembrane helix</keyword>